<reference evidence="7" key="1">
    <citation type="submission" date="2021-01" db="EMBL/GenBank/DDBJ databases">
        <title>Phytophthora aleatoria, a newly-described species from Pinus radiata is distinct from Phytophthora cactorum isolates based on comparative genomics.</title>
        <authorList>
            <person name="Mcdougal R."/>
            <person name="Panda P."/>
            <person name="Williams N."/>
            <person name="Studholme D.J."/>
        </authorList>
    </citation>
    <scope>NUCLEOTIDE SEQUENCE</scope>
    <source>
        <strain evidence="7">NZFS 3830</strain>
    </source>
</reference>
<dbReference type="InterPro" id="IPR019313">
    <property type="entry name" value="Mediator_Med17"/>
</dbReference>
<feature type="region of interest" description="Disordered" evidence="6">
    <location>
        <begin position="446"/>
        <end position="499"/>
    </location>
</feature>
<feature type="compositionally biased region" description="Low complexity" evidence="6">
    <location>
        <begin position="551"/>
        <end position="566"/>
    </location>
</feature>
<evidence type="ECO:0000256" key="6">
    <source>
        <dbReference type="SAM" id="MobiDB-lite"/>
    </source>
</evidence>
<keyword evidence="3" id="KW-0805">Transcription regulation</keyword>
<evidence type="ECO:0008006" key="9">
    <source>
        <dbReference type="Google" id="ProtNLM"/>
    </source>
</evidence>
<dbReference type="GO" id="GO:0070847">
    <property type="term" value="C:core mediator complex"/>
    <property type="evidence" value="ECO:0007669"/>
    <property type="project" value="TreeGrafter"/>
</dbReference>
<sequence>LPKSVVVDVRKLHVLRTQGSYSSGLVLRHQDLCKMEEKGSDTVGVTLYPADYEAVEMVTDQGKEILQQEFTEAQLFLHSIQELERVRTERKKKKQKTDDAADEQVNEVKTEDTDESMETTETVEKLEETVEDADEEEDVIDPRIHYRPMVAELQAAVAELHQLINSIDLIRRRDFLEEMRCIRENTAPKREELEHLVEAKGAQVKESGTILLDGVEALAKTVEKESVFFQGITQMLRKWKICAPIHGNIPKPFRAGEPLAVDCSYGSAGSVFVPQTRSIADLAYAELSRTEKGLVRVKTPEDFLARTLQIKLEAKDTGKEGTFTLPSPHLIHMTKAEMDKLEDTPEDLKTLEERNVSILKAVQFSVFCEELFYTLMKEALQNTSKWTDTAYNISNYVVKKHGRDDSSTDTHISVLQVLDDEIQLRVNERYHLTIKLADVKSLSKNKDVTTEEKMATEAAASDEQDAADVKEEPQVDDAPLPTSSPGKPRRAASISYSTPADSDEAFLTQTCRYTLLLLQQEIRTRHGRKDISRALLYTGLDISTTAGGGVNSSNSSGGAAGMGPASEADKHDSAPGTLATVLTVLAHNLLKNEVARYLDKASSVLAFQKLQASASGRVLDDGLLQPICDSVRGVYVGPRWKTCAFDSTLSAFDLNIGKNFSTEVLISGARILLQTGIASQREVSGVEGLREFVETTVCSQVALALHHDALSFGLKQSSMNLDRTSVRLVVTGEWDGSCIGEGRVSDTRAVGSIFLEPYLAGDGSLAINCLLQAVDASKLAPVQATLCRSASGEVHKVEWKRIPGSSDAGKMLWLMQKTGVLSDPFKGLTKSKTALSNGN</sequence>
<feature type="region of interest" description="Disordered" evidence="6">
    <location>
        <begin position="88"/>
        <end position="122"/>
    </location>
</feature>
<organism evidence="7 8">
    <name type="scientific">Phytophthora cactorum</name>
    <dbReference type="NCBI Taxonomy" id="29920"/>
    <lineage>
        <taxon>Eukaryota</taxon>
        <taxon>Sar</taxon>
        <taxon>Stramenopiles</taxon>
        <taxon>Oomycota</taxon>
        <taxon>Peronosporomycetes</taxon>
        <taxon>Peronosporales</taxon>
        <taxon>Peronosporaceae</taxon>
        <taxon>Phytophthora</taxon>
    </lineage>
</organism>
<evidence type="ECO:0000256" key="1">
    <source>
        <dbReference type="ARBA" id="ARBA00004123"/>
    </source>
</evidence>
<dbReference type="GO" id="GO:0016592">
    <property type="term" value="C:mediator complex"/>
    <property type="evidence" value="ECO:0007669"/>
    <property type="project" value="InterPro"/>
</dbReference>
<dbReference type="PANTHER" id="PTHR13114:SF7">
    <property type="entry name" value="MEDIATOR OF RNA POLYMERASE II TRANSCRIPTION SUBUNIT 17"/>
    <property type="match status" value="1"/>
</dbReference>
<dbReference type="PANTHER" id="PTHR13114">
    <property type="entry name" value="MEDIATOR OF RNA POLYMERASE II TRANSCRIPTION SUBUNIT 17"/>
    <property type="match status" value="1"/>
</dbReference>
<dbReference type="VEuPathDB" id="FungiDB:PC110_g1479"/>
<feature type="compositionally biased region" description="Basic and acidic residues" evidence="6">
    <location>
        <begin position="446"/>
        <end position="455"/>
    </location>
</feature>
<dbReference type="OrthoDB" id="161419at2759"/>
<evidence type="ECO:0000313" key="7">
    <source>
        <dbReference type="EMBL" id="KAG6960250.1"/>
    </source>
</evidence>
<evidence type="ECO:0000313" key="8">
    <source>
        <dbReference type="Proteomes" id="UP000688947"/>
    </source>
</evidence>
<dbReference type="GO" id="GO:0003712">
    <property type="term" value="F:transcription coregulator activity"/>
    <property type="evidence" value="ECO:0007669"/>
    <property type="project" value="InterPro"/>
</dbReference>
<dbReference type="EMBL" id="JAENGZ010000396">
    <property type="protein sequence ID" value="KAG6960250.1"/>
    <property type="molecule type" value="Genomic_DNA"/>
</dbReference>
<evidence type="ECO:0000256" key="4">
    <source>
        <dbReference type="ARBA" id="ARBA00023163"/>
    </source>
</evidence>
<proteinExistence type="inferred from homology"/>
<feature type="non-terminal residue" evidence="7">
    <location>
        <position position="1"/>
    </location>
</feature>
<protein>
    <recommendedName>
        <fullName evidence="9">Mediator complex subunit 17</fullName>
    </recommendedName>
</protein>
<comment type="similarity">
    <text evidence="2">Belongs to the Mediator complex subunit 17 family.</text>
</comment>
<dbReference type="GO" id="GO:0006357">
    <property type="term" value="P:regulation of transcription by RNA polymerase II"/>
    <property type="evidence" value="ECO:0007669"/>
    <property type="project" value="InterPro"/>
</dbReference>
<keyword evidence="4" id="KW-0804">Transcription</keyword>
<keyword evidence="5" id="KW-0539">Nucleus</keyword>
<evidence type="ECO:0000256" key="3">
    <source>
        <dbReference type="ARBA" id="ARBA00023015"/>
    </source>
</evidence>
<comment type="caution">
    <text evidence="7">The sequence shown here is derived from an EMBL/GenBank/DDBJ whole genome shotgun (WGS) entry which is preliminary data.</text>
</comment>
<gene>
    <name evidence="7" type="ORF">JG687_00008336</name>
</gene>
<name>A0A8T1UFT3_9STRA</name>
<feature type="region of interest" description="Disordered" evidence="6">
    <location>
        <begin position="547"/>
        <end position="573"/>
    </location>
</feature>
<accession>A0A8T1UFT3</accession>
<dbReference type="Proteomes" id="UP000688947">
    <property type="component" value="Unassembled WGS sequence"/>
</dbReference>
<evidence type="ECO:0000256" key="2">
    <source>
        <dbReference type="ARBA" id="ARBA00005635"/>
    </source>
</evidence>
<dbReference type="AlphaFoldDB" id="A0A8T1UFT3"/>
<evidence type="ECO:0000256" key="5">
    <source>
        <dbReference type="ARBA" id="ARBA00023242"/>
    </source>
</evidence>
<comment type="subcellular location">
    <subcellularLocation>
        <location evidence="1">Nucleus</location>
    </subcellularLocation>
</comment>